<dbReference type="PANTHER" id="PTHR10353">
    <property type="entry name" value="GLYCOSYL HYDROLASE"/>
    <property type="match status" value="1"/>
</dbReference>
<evidence type="ECO:0000313" key="3">
    <source>
        <dbReference type="Proteomes" id="UP000180280"/>
    </source>
</evidence>
<gene>
    <name evidence="2" type="ORF">BI344_07790</name>
</gene>
<evidence type="ECO:0008006" key="4">
    <source>
        <dbReference type="Google" id="ProtNLM"/>
    </source>
</evidence>
<dbReference type="PANTHER" id="PTHR10353:SF136">
    <property type="entry name" value="ARYL-PHOSPHO-BETA-D-GLUCOSIDASE BGLC"/>
    <property type="match status" value="1"/>
</dbReference>
<organism evidence="2 3">
    <name type="scientific">Chromobacterium sphagni</name>
    <dbReference type="NCBI Taxonomy" id="1903179"/>
    <lineage>
        <taxon>Bacteria</taxon>
        <taxon>Pseudomonadati</taxon>
        <taxon>Pseudomonadota</taxon>
        <taxon>Betaproteobacteria</taxon>
        <taxon>Neisseriales</taxon>
        <taxon>Chromobacteriaceae</taxon>
        <taxon>Chromobacterium</taxon>
    </lineage>
</organism>
<reference evidence="2 3" key="1">
    <citation type="submission" date="2016-09" db="EMBL/GenBank/DDBJ databases">
        <title>Chromobacterium muskegensis sp. nov., an insecticidal bacterium isolated from Sphagnum bogs.</title>
        <authorList>
            <person name="Sparks M.E."/>
            <person name="Blackburn M.B."/>
            <person name="Gundersen-Rindal D.E."/>
            <person name="Mitchell A."/>
            <person name="Farrar R."/>
            <person name="Kuhar D."/>
        </authorList>
    </citation>
    <scope>NUCLEOTIDE SEQUENCE [LARGE SCALE GENOMIC DNA]</scope>
    <source>
        <strain evidence="2 3">14B-1</strain>
    </source>
</reference>
<keyword evidence="3" id="KW-1185">Reference proteome</keyword>
<accession>A0ABX3CDJ5</accession>
<dbReference type="PRINTS" id="PR00131">
    <property type="entry name" value="GLHYDRLASE1"/>
</dbReference>
<evidence type="ECO:0000256" key="1">
    <source>
        <dbReference type="RuleBase" id="RU003690"/>
    </source>
</evidence>
<name>A0ABX3CDJ5_9NEIS</name>
<dbReference type="RefSeq" id="WP_071112795.1">
    <property type="nucleotide sequence ID" value="NZ_MKCT01000017.1"/>
</dbReference>
<proteinExistence type="inferred from homology"/>
<comment type="caution">
    <text evidence="2">The sequence shown here is derived from an EMBL/GenBank/DDBJ whole genome shotgun (WGS) entry which is preliminary data.</text>
</comment>
<dbReference type="Pfam" id="PF00232">
    <property type="entry name" value="Glyco_hydro_1"/>
    <property type="match status" value="1"/>
</dbReference>
<protein>
    <recommendedName>
        <fullName evidence="4">6-phospho-beta-glucosidase</fullName>
    </recommendedName>
</protein>
<dbReference type="SUPFAM" id="SSF51445">
    <property type="entry name" value="(Trans)glycosidases"/>
    <property type="match status" value="1"/>
</dbReference>
<dbReference type="InterPro" id="IPR017853">
    <property type="entry name" value="GH"/>
</dbReference>
<dbReference type="EMBL" id="MKCT01000017">
    <property type="protein sequence ID" value="OHX20373.1"/>
    <property type="molecule type" value="Genomic_DNA"/>
</dbReference>
<evidence type="ECO:0000313" key="2">
    <source>
        <dbReference type="EMBL" id="OHX20373.1"/>
    </source>
</evidence>
<comment type="similarity">
    <text evidence="1">Belongs to the glycosyl hydrolase 1 family.</text>
</comment>
<dbReference type="Proteomes" id="UP000180280">
    <property type="component" value="Unassembled WGS sequence"/>
</dbReference>
<dbReference type="InterPro" id="IPR001360">
    <property type="entry name" value="Glyco_hydro_1"/>
</dbReference>
<dbReference type="Gene3D" id="3.20.20.80">
    <property type="entry name" value="Glycosidases"/>
    <property type="match status" value="1"/>
</dbReference>
<sequence length="88" mass="10398">MHDDYRIAYLRSHLQACRQEIRDGVELLGYCAWSLTDILSWLNGYQKRYGFVYVDRDETDARDLRRVRKDSFFWYPRAIASGGEDLGG</sequence>